<gene>
    <name evidence="1" type="primary">cheV_10</name>
    <name evidence="1" type="ORF">Psal009_03018</name>
</gene>
<dbReference type="PANTHER" id="PTHR47233:SF3">
    <property type="entry name" value="CHEMOTAXIS PROTEIN CHEV"/>
    <property type="match status" value="1"/>
</dbReference>
<accession>A0A9Q6LN81</accession>
<reference evidence="1 2" key="1">
    <citation type="submission" date="2019-04" db="EMBL/GenBank/DDBJ databases">
        <title>Complete genome sequencing of Piscirickettsia salmonis strain Psal-009.</title>
        <authorList>
            <person name="Schober I."/>
            <person name="Bunk B."/>
            <person name="Sproer C."/>
            <person name="Carril G.P."/>
            <person name="Riedel T."/>
            <person name="Flores-Herrera P.A."/>
            <person name="Nourdin-Galindo G."/>
            <person name="Marshall S.H."/>
            <person name="Overmann J."/>
        </authorList>
    </citation>
    <scope>NUCLEOTIDE SEQUENCE [LARGE SCALE GENOMIC DNA]</scope>
    <source>
        <strain evidence="1 2">Psal-009</strain>
    </source>
</reference>
<dbReference type="InterPro" id="IPR001789">
    <property type="entry name" value="Sig_transdc_resp-reg_receiver"/>
</dbReference>
<dbReference type="InterPro" id="IPR002545">
    <property type="entry name" value="CheW-lke_dom"/>
</dbReference>
<organism evidence="1 2">
    <name type="scientific">Piscirickettsia salmonis</name>
    <dbReference type="NCBI Taxonomy" id="1238"/>
    <lineage>
        <taxon>Bacteria</taxon>
        <taxon>Pseudomonadati</taxon>
        <taxon>Pseudomonadota</taxon>
        <taxon>Gammaproteobacteria</taxon>
        <taxon>Thiotrichales</taxon>
        <taxon>Piscirickettsiaceae</taxon>
        <taxon>Piscirickettsia</taxon>
    </lineage>
</organism>
<dbReference type="InterPro" id="IPR036061">
    <property type="entry name" value="CheW-like_dom_sf"/>
</dbReference>
<dbReference type="SUPFAM" id="SSF50341">
    <property type="entry name" value="CheW-like"/>
    <property type="match status" value="1"/>
</dbReference>
<dbReference type="GO" id="GO:0000160">
    <property type="term" value="P:phosphorelay signal transduction system"/>
    <property type="evidence" value="ECO:0007669"/>
    <property type="project" value="InterPro"/>
</dbReference>
<evidence type="ECO:0000313" key="2">
    <source>
        <dbReference type="Proteomes" id="UP000422232"/>
    </source>
</evidence>
<dbReference type="PROSITE" id="PS50110">
    <property type="entry name" value="RESPONSE_REGULATORY"/>
    <property type="match status" value="1"/>
</dbReference>
<dbReference type="Proteomes" id="UP000422232">
    <property type="component" value="Chromosome"/>
</dbReference>
<protein>
    <submittedName>
        <fullName evidence="1">Chemotaxis protein CheV</fullName>
    </submittedName>
</protein>
<sequence length="245" mass="27051">MIDLGRAVGMQSLVGRKDAVVVISEYYGSTQGFLVGSVEKIINIEWSDIREPPDGLGPSHYLTATLLVDEEIVEVIDVEKVYADIVNPTIDYRDMQLDDNLNTEGMAILVADDSSFARSHICKILSKIDIEVITKNSGAAAFEFLREEAYKNNVDVAKKYPLAITDAEMPEMDGYTLTVNCRNDPKLQDLYIVLHTSLSGGFNKSMVEKVGCDGFIPKFNPKETVELAVKRIHALKASPSTQVSD</sequence>
<dbReference type="Pfam" id="PF00072">
    <property type="entry name" value="Response_reg"/>
    <property type="match status" value="1"/>
</dbReference>
<dbReference type="SUPFAM" id="SSF52172">
    <property type="entry name" value="CheY-like"/>
    <property type="match status" value="1"/>
</dbReference>
<dbReference type="AlphaFoldDB" id="A0A9Q6LN81"/>
<dbReference type="GO" id="GO:0006935">
    <property type="term" value="P:chemotaxis"/>
    <property type="evidence" value="ECO:0007669"/>
    <property type="project" value="InterPro"/>
</dbReference>
<dbReference type="Gene3D" id="3.40.50.2300">
    <property type="match status" value="1"/>
</dbReference>
<proteinExistence type="predicted"/>
<name>A0A9Q6LN81_PISSA</name>
<dbReference type="PROSITE" id="PS50851">
    <property type="entry name" value="CHEW"/>
    <property type="match status" value="1"/>
</dbReference>
<dbReference type="EMBL" id="CP038908">
    <property type="protein sequence ID" value="QGO07081.1"/>
    <property type="molecule type" value="Genomic_DNA"/>
</dbReference>
<dbReference type="InterPro" id="IPR011006">
    <property type="entry name" value="CheY-like_superfamily"/>
</dbReference>
<dbReference type="Pfam" id="PF01584">
    <property type="entry name" value="CheW"/>
    <property type="match status" value="1"/>
</dbReference>
<dbReference type="PANTHER" id="PTHR47233">
    <property type="entry name" value="CHEMOTAXIS PROTEIN CHEV"/>
    <property type="match status" value="1"/>
</dbReference>
<dbReference type="SMART" id="SM00448">
    <property type="entry name" value="REC"/>
    <property type="match status" value="1"/>
</dbReference>
<keyword evidence="2" id="KW-1185">Reference proteome</keyword>
<evidence type="ECO:0000313" key="1">
    <source>
        <dbReference type="EMBL" id="QGO07081.1"/>
    </source>
</evidence>